<dbReference type="SMART" id="SM00646">
    <property type="entry name" value="Ami_3"/>
    <property type="match status" value="1"/>
</dbReference>
<dbReference type="Gene3D" id="3.40.630.40">
    <property type="entry name" value="Zn-dependent exopeptidases"/>
    <property type="match status" value="1"/>
</dbReference>
<organism evidence="3 4">
    <name type="scientific">Exobacillus caeni</name>
    <dbReference type="NCBI Taxonomy" id="2574798"/>
    <lineage>
        <taxon>Bacteria</taxon>
        <taxon>Bacillati</taxon>
        <taxon>Bacillota</taxon>
        <taxon>Bacilli</taxon>
        <taxon>Bacillales</taxon>
        <taxon>Guptibacillaceae</taxon>
        <taxon>Exobacillus</taxon>
    </lineage>
</organism>
<dbReference type="GO" id="GO:0008745">
    <property type="term" value="F:N-acetylmuramoyl-L-alanine amidase activity"/>
    <property type="evidence" value="ECO:0007669"/>
    <property type="project" value="InterPro"/>
</dbReference>
<dbReference type="GO" id="GO:0009253">
    <property type="term" value="P:peptidoglycan catabolic process"/>
    <property type="evidence" value="ECO:0007669"/>
    <property type="project" value="InterPro"/>
</dbReference>
<dbReference type="Proteomes" id="UP000308230">
    <property type="component" value="Unassembled WGS sequence"/>
</dbReference>
<dbReference type="AlphaFoldDB" id="A0A5R9F7I9"/>
<dbReference type="CDD" id="cd02696">
    <property type="entry name" value="MurNAc-LAA"/>
    <property type="match status" value="1"/>
</dbReference>
<reference evidence="3 4" key="1">
    <citation type="submission" date="2019-04" db="EMBL/GenBank/DDBJ databases">
        <title>Bacillus caeni sp. nov., a bacterium isolated from mangrove sediment.</title>
        <authorList>
            <person name="Huang H."/>
            <person name="Mo K."/>
            <person name="Hu Y."/>
        </authorList>
    </citation>
    <scope>NUCLEOTIDE SEQUENCE [LARGE SCALE GENOMIC DNA]</scope>
    <source>
        <strain evidence="3 4">HB172195</strain>
    </source>
</reference>
<comment type="caution">
    <text evidence="3">The sequence shown here is derived from an EMBL/GenBank/DDBJ whole genome shotgun (WGS) entry which is preliminary data.</text>
</comment>
<keyword evidence="4" id="KW-1185">Reference proteome</keyword>
<dbReference type="PANTHER" id="PTHR30032">
    <property type="entry name" value="N-ACETYLMURAMOYL-L-ALANINE AMIDASE-RELATED"/>
    <property type="match status" value="1"/>
</dbReference>
<evidence type="ECO:0000256" key="1">
    <source>
        <dbReference type="SAM" id="SignalP"/>
    </source>
</evidence>
<dbReference type="Pfam" id="PF01520">
    <property type="entry name" value="Amidase_3"/>
    <property type="match status" value="1"/>
</dbReference>
<dbReference type="InterPro" id="IPR007253">
    <property type="entry name" value="Cell_wall-bd_2"/>
</dbReference>
<accession>A0A5R9F7I9</accession>
<dbReference type="InterPro" id="IPR051922">
    <property type="entry name" value="Bact_Sporulation_Assoc"/>
</dbReference>
<dbReference type="SUPFAM" id="SSF53187">
    <property type="entry name" value="Zn-dependent exopeptidases"/>
    <property type="match status" value="1"/>
</dbReference>
<dbReference type="InterPro" id="IPR002508">
    <property type="entry name" value="MurNAc-LAA_cat"/>
</dbReference>
<dbReference type="OrthoDB" id="363232at2"/>
<name>A0A5R9F7I9_9BACL</name>
<sequence length="556" mass="60637">MVRKVWSILLVIPLLLLFGTTSFAEENQVSRIAGQDRFEVAVNVSKEGWPQNSDVVILANYLAFADALAAAPLAYKHNAPILLTHPEKLSDITSQEIKRLNAKKVILVGGKGSISDAVLSQAKALSGSVERIGGSDRFEVAYNISKRMGTPAATVVANGLNFPDALAIAPYAAQKGYPILLTYEKKLPDKTKQALVSKTIVVGGEGSVGKAVYDQLPGHQRIGGKDRYQVAANIIRDLNLAPTKSFVATGLSFADALTGSVLAANQQASLLLTRPDSLPEATKDIIQEKQIKEFTILGGTGSVKTSVGLELSNKLPLFGKTVVLDAGHGGFDNGASSSDGKYKEKDLNIQFTEKAAGYLKDLGANVILTRKPGNDVYISLEDRSKFSNSQNADLFVSIHHDSSYSEATRGVSVHWSSYRPAIETDDVYIRMDGKNYEYVKEDTEGKRFFYKDNGEIKTVSYFGNVVAYDPTPSPAAVKSKQLVPLLYNALRTEEFSQGGYTKDHNLYVTRWTTMPSVLVELGFMSNPYEVNLLANQNIQHERAKILANTIKDFLVK</sequence>
<dbReference type="PANTHER" id="PTHR30032:SF8">
    <property type="entry name" value="GERMINATION-SPECIFIC N-ACETYLMURAMOYL-L-ALANINE AMIDASE"/>
    <property type="match status" value="1"/>
</dbReference>
<dbReference type="EMBL" id="SWLG01000003">
    <property type="protein sequence ID" value="TLS38489.1"/>
    <property type="molecule type" value="Genomic_DNA"/>
</dbReference>
<gene>
    <name evidence="3" type="ORF">FCL54_04950</name>
</gene>
<evidence type="ECO:0000313" key="4">
    <source>
        <dbReference type="Proteomes" id="UP000308230"/>
    </source>
</evidence>
<evidence type="ECO:0000259" key="2">
    <source>
        <dbReference type="SMART" id="SM00646"/>
    </source>
</evidence>
<dbReference type="Gene3D" id="3.40.50.12090">
    <property type="match status" value="2"/>
</dbReference>
<protein>
    <submittedName>
        <fullName evidence="3">N-acetylmuramoyl-L-alanine amidase</fullName>
    </submittedName>
</protein>
<feature type="signal peptide" evidence="1">
    <location>
        <begin position="1"/>
        <end position="24"/>
    </location>
</feature>
<dbReference type="Pfam" id="PF04122">
    <property type="entry name" value="CW_binding_2"/>
    <property type="match status" value="3"/>
</dbReference>
<evidence type="ECO:0000313" key="3">
    <source>
        <dbReference type="EMBL" id="TLS38489.1"/>
    </source>
</evidence>
<feature type="domain" description="MurNAc-LAA" evidence="2">
    <location>
        <begin position="384"/>
        <end position="551"/>
    </location>
</feature>
<keyword evidence="1" id="KW-0732">Signal</keyword>
<proteinExistence type="predicted"/>
<feature type="chain" id="PRO_5024436219" evidence="1">
    <location>
        <begin position="25"/>
        <end position="556"/>
    </location>
</feature>